<name>D0W4J3_NEICI</name>
<dbReference type="EMBL" id="ACDY02000009">
    <property type="protein sequence ID" value="EEZ71319.1"/>
    <property type="molecule type" value="Genomic_DNA"/>
</dbReference>
<dbReference type="Proteomes" id="UP000003294">
    <property type="component" value="Unassembled WGS sequence"/>
</dbReference>
<comment type="caution">
    <text evidence="1">The sequence shown here is derived from an EMBL/GenBank/DDBJ whole genome shotgun (WGS) entry which is preliminary data.</text>
</comment>
<dbReference type="STRING" id="546262.NEICINOT_04591"/>
<evidence type="ECO:0000313" key="1">
    <source>
        <dbReference type="EMBL" id="EEZ71319.1"/>
    </source>
</evidence>
<gene>
    <name evidence="1" type="ORF">NEICINOT_04591</name>
</gene>
<organism evidence="1 2">
    <name type="scientific">Neisseria cinerea ATCC 14685</name>
    <dbReference type="NCBI Taxonomy" id="546262"/>
    <lineage>
        <taxon>Bacteria</taxon>
        <taxon>Pseudomonadati</taxon>
        <taxon>Pseudomonadota</taxon>
        <taxon>Betaproteobacteria</taxon>
        <taxon>Neisseriales</taxon>
        <taxon>Neisseriaceae</taxon>
        <taxon>Neisseria</taxon>
    </lineage>
</organism>
<sequence>MPEIIKRIFYYKCLKICPSVSGGKGIMLQSENSTNLIYCSI</sequence>
<protein>
    <submittedName>
        <fullName evidence="1">Uncharacterized protein</fullName>
    </submittedName>
</protein>
<dbReference type="AlphaFoldDB" id="D0W4J3"/>
<evidence type="ECO:0000313" key="2">
    <source>
        <dbReference type="Proteomes" id="UP000003294"/>
    </source>
</evidence>
<accession>D0W4J3</accession>
<reference evidence="1 2" key="1">
    <citation type="submission" date="2009-10" db="EMBL/GenBank/DDBJ databases">
        <authorList>
            <person name="Weinstock G."/>
            <person name="Sodergren E."/>
            <person name="Clifton S."/>
            <person name="Fulton L."/>
            <person name="Fulton B."/>
            <person name="Courtney L."/>
            <person name="Fronick C."/>
            <person name="Harrison M."/>
            <person name="Strong C."/>
            <person name="Farmer C."/>
            <person name="Delahaunty K."/>
            <person name="Markovic C."/>
            <person name="Hall O."/>
            <person name="Minx P."/>
            <person name="Tomlinson C."/>
            <person name="Mitreva M."/>
            <person name="Nelson J."/>
            <person name="Hou S."/>
            <person name="Wollam A."/>
            <person name="Pepin K.H."/>
            <person name="Johnson M."/>
            <person name="Bhonagiri V."/>
            <person name="Nash W.E."/>
            <person name="Warren W."/>
            <person name="Chinwalla A."/>
            <person name="Mardis E.R."/>
            <person name="Wilson R.K."/>
        </authorList>
    </citation>
    <scope>NUCLEOTIDE SEQUENCE [LARGE SCALE GENOMIC DNA]</scope>
    <source>
        <strain evidence="1 2">ATCC 14685</strain>
    </source>
</reference>
<proteinExistence type="predicted"/>